<dbReference type="EMBL" id="CP021112">
    <property type="protein sequence ID" value="ARQ00005.1"/>
    <property type="molecule type" value="Genomic_DNA"/>
</dbReference>
<name>A0A1W6ZTD4_9HYPH</name>
<reference evidence="1 2" key="1">
    <citation type="submission" date="2017-05" db="EMBL/GenBank/DDBJ databases">
        <title>Full genome sequence of Pseudorhodoplanes sinuspersici.</title>
        <authorList>
            <person name="Dastgheib S.M.M."/>
            <person name="Shavandi M."/>
            <person name="Tirandaz H."/>
        </authorList>
    </citation>
    <scope>NUCLEOTIDE SEQUENCE [LARGE SCALE GENOMIC DNA]</scope>
    <source>
        <strain evidence="1 2">RIPI110</strain>
    </source>
</reference>
<accession>A0A1W6ZTD4</accession>
<organism evidence="1 2">
    <name type="scientific">Pseudorhodoplanes sinuspersici</name>
    <dbReference type="NCBI Taxonomy" id="1235591"/>
    <lineage>
        <taxon>Bacteria</taxon>
        <taxon>Pseudomonadati</taxon>
        <taxon>Pseudomonadota</taxon>
        <taxon>Alphaproteobacteria</taxon>
        <taxon>Hyphomicrobiales</taxon>
        <taxon>Pseudorhodoplanes</taxon>
    </lineage>
</organism>
<dbReference type="KEGG" id="psin:CAK95_13605"/>
<dbReference type="AlphaFoldDB" id="A0A1W6ZTD4"/>
<gene>
    <name evidence="1" type="ORF">CAK95_13605</name>
</gene>
<protein>
    <submittedName>
        <fullName evidence="1">Uncharacterized protein</fullName>
    </submittedName>
</protein>
<proteinExistence type="predicted"/>
<keyword evidence="2" id="KW-1185">Reference proteome</keyword>
<dbReference type="Proteomes" id="UP000194137">
    <property type="component" value="Chromosome"/>
</dbReference>
<sequence>MDTFRRFAFFTVARDASFSALAAGILMVAYSFDLSLAFVIGASVAMFFTAVMLIRALFLTEDRIVATEPWLVMQPEERPVGDEGRAHARQQLETMLLTGAKSAAGVASILFGLGLLTSWA</sequence>
<evidence type="ECO:0000313" key="2">
    <source>
        <dbReference type="Proteomes" id="UP000194137"/>
    </source>
</evidence>
<evidence type="ECO:0000313" key="1">
    <source>
        <dbReference type="EMBL" id="ARQ00005.1"/>
    </source>
</evidence>
<dbReference type="RefSeq" id="WP_086088406.1">
    <property type="nucleotide sequence ID" value="NZ_CP021112.1"/>
</dbReference>